<evidence type="ECO:0000313" key="3">
    <source>
        <dbReference type="EMBL" id="CAE6205144.1"/>
    </source>
</evidence>
<feature type="compositionally biased region" description="Basic residues" evidence="1">
    <location>
        <begin position="631"/>
        <end position="642"/>
    </location>
</feature>
<dbReference type="Pfam" id="PF14392">
    <property type="entry name" value="zf-CCHC_4"/>
    <property type="match status" value="1"/>
</dbReference>
<dbReference type="EMBL" id="LR999457">
    <property type="protein sequence ID" value="CAE6205144.1"/>
    <property type="molecule type" value="Genomic_DNA"/>
</dbReference>
<evidence type="ECO:0000313" key="4">
    <source>
        <dbReference type="Proteomes" id="UP000682877"/>
    </source>
</evidence>
<dbReference type="AlphaFoldDB" id="A0A8S2B6E2"/>
<dbReference type="InterPro" id="IPR040256">
    <property type="entry name" value="At4g02000-like"/>
</dbReference>
<feature type="compositionally biased region" description="Basic and acidic residues" evidence="1">
    <location>
        <begin position="153"/>
        <end position="199"/>
    </location>
</feature>
<feature type="compositionally biased region" description="Basic and acidic residues" evidence="1">
    <location>
        <begin position="566"/>
        <end position="577"/>
    </location>
</feature>
<dbReference type="PANTHER" id="PTHR31286:SF178">
    <property type="entry name" value="DUF4283 DOMAIN-CONTAINING PROTEIN"/>
    <property type="match status" value="1"/>
</dbReference>
<evidence type="ECO:0000256" key="1">
    <source>
        <dbReference type="SAM" id="MobiDB-lite"/>
    </source>
</evidence>
<feature type="domain" description="Zinc knuckle CX2CX4HX4C" evidence="2">
    <location>
        <begin position="84"/>
        <end position="130"/>
    </location>
</feature>
<feature type="region of interest" description="Disordered" evidence="1">
    <location>
        <begin position="133"/>
        <end position="439"/>
    </location>
</feature>
<feature type="compositionally biased region" description="Polar residues" evidence="1">
    <location>
        <begin position="388"/>
        <end position="401"/>
    </location>
</feature>
<sequence length="658" mass="73739">MKEQANRDSFSSEEDEPVQLPALDNEALTERFRLTVVGRVFHTNGRSMEAFLAFMPKAFRGIGRALGRVSEVDVSEARVLVAVNVTKPLKFKKRVVTDNGKEVTVSLIYEKLYRFCFACNMISHEERDCPHLTENQKQQNKERRAAALPLGGRRTEEAGALVGRRERDQRGGQRSREDRRNDVRDDGHRSGVDLSRSETYHSVQNDFPPASRQVRRNLYSSKEIPRQEGHRNPVWQRIGLDTTRSHSRSRETSIHSSSGSRKKFDEIVANRSGKRRESDGRRAPSRRRESPLRIRSPGREEPSLENWRSSRRPPRHQSNRTTADGAALSVKDKGKGKVVVAEDDQRDGAEDNENDDLNLIPADFEFGSGSGKDRPDEVNAKLPPLPSLDQNKMATPDTNTPVEKDPVADAMEGEEYAAEEENGLSDWAEEEEGAARESDVIQCTQVGESIPSDWENLADEDMEPDRELTDEDFRLMQELENEMILDGLLENDDLLGEEMQDAEQEGIVDDDEERTISEQVIPISHSAEEVPATSQSPTSKRIRRSSRLGGPKTDGAGPLSQFGQVGEKEPSKHEPKKTIPRSPSKCIAASRKLKPYQAKTSPKKRPTPAANGIPSKGDNIPQSEVATYVKNKGKRHEKKALKPNKGVEESRISPEPPA</sequence>
<name>A0A8S2B6E2_ARAAE</name>
<gene>
    <name evidence="3" type="ORF">AARE701A_LOCUS20096</name>
</gene>
<feature type="compositionally biased region" description="Acidic residues" evidence="1">
    <location>
        <begin position="341"/>
        <end position="356"/>
    </location>
</feature>
<dbReference type="InterPro" id="IPR025836">
    <property type="entry name" value="Zn_knuckle_CX2CX4HX4C"/>
</dbReference>
<feature type="compositionally biased region" description="Basic and acidic residues" evidence="1">
    <location>
        <begin position="275"/>
        <end position="302"/>
    </location>
</feature>
<dbReference type="PANTHER" id="PTHR31286">
    <property type="entry name" value="GLYCINE-RICH CELL WALL STRUCTURAL PROTEIN 1.8-LIKE"/>
    <property type="match status" value="1"/>
</dbReference>
<feature type="compositionally biased region" description="Basic residues" evidence="1">
    <location>
        <begin position="309"/>
        <end position="318"/>
    </location>
</feature>
<dbReference type="Proteomes" id="UP000682877">
    <property type="component" value="Chromosome 7"/>
</dbReference>
<keyword evidence="4" id="KW-1185">Reference proteome</keyword>
<organism evidence="3 4">
    <name type="scientific">Arabidopsis arenosa</name>
    <name type="common">Sand rock-cress</name>
    <name type="synonym">Cardaminopsis arenosa</name>
    <dbReference type="NCBI Taxonomy" id="38785"/>
    <lineage>
        <taxon>Eukaryota</taxon>
        <taxon>Viridiplantae</taxon>
        <taxon>Streptophyta</taxon>
        <taxon>Embryophyta</taxon>
        <taxon>Tracheophyta</taxon>
        <taxon>Spermatophyta</taxon>
        <taxon>Magnoliopsida</taxon>
        <taxon>eudicotyledons</taxon>
        <taxon>Gunneridae</taxon>
        <taxon>Pentapetalae</taxon>
        <taxon>rosids</taxon>
        <taxon>malvids</taxon>
        <taxon>Brassicales</taxon>
        <taxon>Brassicaceae</taxon>
        <taxon>Camelineae</taxon>
        <taxon>Arabidopsis</taxon>
    </lineage>
</organism>
<accession>A0A8S2B6E2</accession>
<proteinExistence type="predicted"/>
<feature type="compositionally biased region" description="Acidic residues" evidence="1">
    <location>
        <begin position="492"/>
        <end position="513"/>
    </location>
</feature>
<evidence type="ECO:0000259" key="2">
    <source>
        <dbReference type="Pfam" id="PF14392"/>
    </source>
</evidence>
<feature type="compositionally biased region" description="Acidic residues" evidence="1">
    <location>
        <begin position="411"/>
        <end position="432"/>
    </location>
</feature>
<protein>
    <recommendedName>
        <fullName evidence="2">Zinc knuckle CX2CX4HX4C domain-containing protein</fullName>
    </recommendedName>
</protein>
<reference evidence="3" key="1">
    <citation type="submission" date="2021-01" db="EMBL/GenBank/DDBJ databases">
        <authorList>
            <person name="Bezrukov I."/>
        </authorList>
    </citation>
    <scope>NUCLEOTIDE SEQUENCE</scope>
</reference>
<feature type="region of interest" description="Disordered" evidence="1">
    <location>
        <begin position="492"/>
        <end position="658"/>
    </location>
</feature>